<dbReference type="InterPro" id="IPR050090">
    <property type="entry name" value="Tyrosine_recombinase_XerCD"/>
</dbReference>
<dbReference type="OrthoDB" id="9801717at2"/>
<keyword evidence="4" id="KW-0233">DNA recombination</keyword>
<sequence>MTATTQQRRSPLGLFPDKPTPRLYDRIIEVLRVRHYSLRTEDAYLHWIRRYIEFHKHEHPRRMVEGDVNRFLTDLAVNGHVAASTQNQALAAILFLYEHVLKQPLDRIEGVVRANRPKRLPVVLTRDESRRILGEMSGTPRLIGLLLYGSGLRLLEALRLRVKDIDFERRELIVREGKGDKDRRTMFPKAAVSDLRHQIEISRHYHEDDLAAGFGSVELPHAFERKSPQAAFDFRWKYVFPAAGLSVDPRSRIRRRHHLHESTISKAISAAARRAHITKRVTAHTFRHSFATHLIEAGYDIRTVQELLGHSDVRTTMIYTHVLNQGGRGVRSPADFDSLDSE</sequence>
<dbReference type="PROSITE" id="PS51898">
    <property type="entry name" value="TYR_RECOMBINASE"/>
    <property type="match status" value="1"/>
</dbReference>
<comment type="similarity">
    <text evidence="1">Belongs to the 'phage' integrase family.</text>
</comment>
<evidence type="ECO:0000256" key="4">
    <source>
        <dbReference type="ARBA" id="ARBA00023172"/>
    </source>
</evidence>
<dbReference type="InterPro" id="IPR044068">
    <property type="entry name" value="CB"/>
</dbReference>
<evidence type="ECO:0000256" key="3">
    <source>
        <dbReference type="ARBA" id="ARBA00023125"/>
    </source>
</evidence>
<dbReference type="PANTHER" id="PTHR30349:SF64">
    <property type="entry name" value="PROPHAGE INTEGRASE INTD-RELATED"/>
    <property type="match status" value="1"/>
</dbReference>
<accession>A0A2S8FXX7</accession>
<reference evidence="8 9" key="1">
    <citation type="submission" date="2018-02" db="EMBL/GenBank/DDBJ databases">
        <title>Comparative genomes isolates from brazilian mangrove.</title>
        <authorList>
            <person name="Araujo J.E."/>
            <person name="Taketani R.G."/>
            <person name="Silva M.C.P."/>
            <person name="Loureco M.V."/>
            <person name="Andreote F.D."/>
        </authorList>
    </citation>
    <scope>NUCLEOTIDE SEQUENCE [LARGE SCALE GENOMIC DNA]</scope>
    <source>
        <strain evidence="8 9">HEX-2 MGV</strain>
    </source>
</reference>
<dbReference type="Pfam" id="PF13495">
    <property type="entry name" value="Phage_int_SAM_4"/>
    <property type="match status" value="1"/>
</dbReference>
<feature type="domain" description="Core-binding (CB)" evidence="7">
    <location>
        <begin position="18"/>
        <end position="101"/>
    </location>
</feature>
<keyword evidence="3 5" id="KW-0238">DNA-binding</keyword>
<comment type="caution">
    <text evidence="8">The sequence shown here is derived from an EMBL/GenBank/DDBJ whole genome shotgun (WGS) entry which is preliminary data.</text>
</comment>
<dbReference type="InterPro" id="IPR002104">
    <property type="entry name" value="Integrase_catalytic"/>
</dbReference>
<dbReference type="Gene3D" id="1.10.150.130">
    <property type="match status" value="1"/>
</dbReference>
<dbReference type="InterPro" id="IPR013762">
    <property type="entry name" value="Integrase-like_cat_sf"/>
</dbReference>
<evidence type="ECO:0000259" key="6">
    <source>
        <dbReference type="PROSITE" id="PS51898"/>
    </source>
</evidence>
<dbReference type="AlphaFoldDB" id="A0A2S8FXX7"/>
<evidence type="ECO:0000256" key="2">
    <source>
        <dbReference type="ARBA" id="ARBA00022908"/>
    </source>
</evidence>
<organism evidence="8 9">
    <name type="scientific">Blastopirellula marina</name>
    <dbReference type="NCBI Taxonomy" id="124"/>
    <lineage>
        <taxon>Bacteria</taxon>
        <taxon>Pseudomonadati</taxon>
        <taxon>Planctomycetota</taxon>
        <taxon>Planctomycetia</taxon>
        <taxon>Pirellulales</taxon>
        <taxon>Pirellulaceae</taxon>
        <taxon>Blastopirellula</taxon>
    </lineage>
</organism>
<evidence type="ECO:0000256" key="1">
    <source>
        <dbReference type="ARBA" id="ARBA00008857"/>
    </source>
</evidence>
<evidence type="ECO:0000313" key="9">
    <source>
        <dbReference type="Proteomes" id="UP000240009"/>
    </source>
</evidence>
<dbReference type="RefSeq" id="WP_105351850.1">
    <property type="nucleotide sequence ID" value="NZ_PUIA01000017.1"/>
</dbReference>
<gene>
    <name evidence="8" type="ORF">C5Y96_07685</name>
</gene>
<dbReference type="GO" id="GO:0003677">
    <property type="term" value="F:DNA binding"/>
    <property type="evidence" value="ECO:0007669"/>
    <property type="project" value="UniProtKB-UniRule"/>
</dbReference>
<feature type="domain" description="Tyr recombinase" evidence="6">
    <location>
        <begin position="119"/>
        <end position="332"/>
    </location>
</feature>
<dbReference type="InterPro" id="IPR011946">
    <property type="entry name" value="Integrase_integron-type"/>
</dbReference>
<dbReference type="Proteomes" id="UP000240009">
    <property type="component" value="Unassembled WGS sequence"/>
</dbReference>
<dbReference type="SUPFAM" id="SSF56349">
    <property type="entry name" value="DNA breaking-rejoining enzymes"/>
    <property type="match status" value="1"/>
</dbReference>
<dbReference type="NCBIfam" id="TIGR02249">
    <property type="entry name" value="integrase_gron"/>
    <property type="match status" value="1"/>
</dbReference>
<dbReference type="InterPro" id="IPR011010">
    <property type="entry name" value="DNA_brk_join_enz"/>
</dbReference>
<dbReference type="GO" id="GO:0015074">
    <property type="term" value="P:DNA integration"/>
    <property type="evidence" value="ECO:0007669"/>
    <property type="project" value="UniProtKB-KW"/>
</dbReference>
<proteinExistence type="inferred from homology"/>
<evidence type="ECO:0000259" key="7">
    <source>
        <dbReference type="PROSITE" id="PS51900"/>
    </source>
</evidence>
<protein>
    <submittedName>
        <fullName evidence="8">Integron integrase</fullName>
    </submittedName>
</protein>
<keyword evidence="2" id="KW-0229">DNA integration</keyword>
<evidence type="ECO:0000256" key="5">
    <source>
        <dbReference type="PROSITE-ProRule" id="PRU01248"/>
    </source>
</evidence>
<dbReference type="InterPro" id="IPR010998">
    <property type="entry name" value="Integrase_recombinase_N"/>
</dbReference>
<dbReference type="InterPro" id="IPR004107">
    <property type="entry name" value="Integrase_SAM-like_N"/>
</dbReference>
<dbReference type="Gene3D" id="1.10.443.10">
    <property type="entry name" value="Intergrase catalytic core"/>
    <property type="match status" value="1"/>
</dbReference>
<dbReference type="EMBL" id="PUIA01000017">
    <property type="protein sequence ID" value="PQO37031.1"/>
    <property type="molecule type" value="Genomic_DNA"/>
</dbReference>
<evidence type="ECO:0000313" key="8">
    <source>
        <dbReference type="EMBL" id="PQO37031.1"/>
    </source>
</evidence>
<dbReference type="PROSITE" id="PS51900">
    <property type="entry name" value="CB"/>
    <property type="match status" value="1"/>
</dbReference>
<dbReference type="GO" id="GO:0006310">
    <property type="term" value="P:DNA recombination"/>
    <property type="evidence" value="ECO:0007669"/>
    <property type="project" value="UniProtKB-KW"/>
</dbReference>
<dbReference type="Pfam" id="PF00589">
    <property type="entry name" value="Phage_integrase"/>
    <property type="match status" value="1"/>
</dbReference>
<name>A0A2S8FXX7_9BACT</name>
<dbReference type="PANTHER" id="PTHR30349">
    <property type="entry name" value="PHAGE INTEGRASE-RELATED"/>
    <property type="match status" value="1"/>
</dbReference>